<evidence type="ECO:0000256" key="3">
    <source>
        <dbReference type="PROSITE-ProRule" id="PRU00339"/>
    </source>
</evidence>
<accession>A0A0B0EEM3</accession>
<dbReference type="PANTHER" id="PTHR45586">
    <property type="entry name" value="TPR REPEAT-CONTAINING PROTEIN PA4667"/>
    <property type="match status" value="1"/>
</dbReference>
<reference evidence="5 6" key="1">
    <citation type="submission" date="2014-10" db="EMBL/GenBank/DDBJ databases">
        <title>Draft genome of anammox bacterium scalindua brodae, obtained using differential coverage binning of sequence data from two enrichment reactors.</title>
        <authorList>
            <person name="Speth D.R."/>
            <person name="Russ L."/>
            <person name="Kartal B."/>
            <person name="Op den Camp H.J."/>
            <person name="Dutilh B.E."/>
            <person name="Jetten M.S."/>
        </authorList>
    </citation>
    <scope>NUCLEOTIDE SEQUENCE [LARGE SCALE GENOMIC DNA]</scope>
    <source>
        <strain evidence="5">RU1</strain>
    </source>
</reference>
<dbReference type="SUPFAM" id="SSF48452">
    <property type="entry name" value="TPR-like"/>
    <property type="match status" value="2"/>
</dbReference>
<feature type="repeat" description="TPR" evidence="3">
    <location>
        <begin position="187"/>
        <end position="220"/>
    </location>
</feature>
<dbReference type="InterPro" id="IPR019734">
    <property type="entry name" value="TPR_rpt"/>
</dbReference>
<sequence length="526" mass="60886">MPKTKIIVLLLFVFAFALLCKTTFAESPKNSENNFLLHNSTESYVDFCTGFYLMLDHRWEDAIVFLEKTLRTNPNVERIHNYLATCYFQSNEKEKAILHVEKIAQLKPDDFSIHYTLGNIYASEGNEKEAISEYERANSSVIDGVDKSFVSDMLHRLANSYTKSGDIDNAAKIYEKILDLELTNEPVTIHYNLGLIYVDAKKIKEAIKEFVKAKQYSPHAEPISFYLALCYEELEDYDNAIIELKSFIDYDPDAWLMRINLSNIYEKIKQYENAELEREKAFVILEESVSKGSKGLREYITLSQLFQRNGKDKKAVETLKTAISNVINEDDDAISEVRFMLANIYYEMNNHNNVVVELEKVLQIDPDNHQANNFLGYFFIEQGEQLDRAIDLIKKALSVNPENAAYLDSLGWAYYKLAKEDDGKIIFALQKLIEASNFAEDPEIMGHMGDVYYSLGYWEKAQSQWENALDLWKKLEAEVPPHFKYETARELKAKKTIRNRLDKIKCLKVVESSEKMLESEKKIVCK</sequence>
<dbReference type="SMART" id="SM00028">
    <property type="entry name" value="TPR"/>
    <property type="match status" value="10"/>
</dbReference>
<feature type="repeat" description="TPR" evidence="3">
    <location>
        <begin position="151"/>
        <end position="184"/>
    </location>
</feature>
<dbReference type="Gene3D" id="1.25.40.10">
    <property type="entry name" value="Tetratricopeptide repeat domain"/>
    <property type="match status" value="3"/>
</dbReference>
<dbReference type="Proteomes" id="UP000030652">
    <property type="component" value="Unassembled WGS sequence"/>
</dbReference>
<keyword evidence="1" id="KW-0677">Repeat</keyword>
<keyword evidence="2 3" id="KW-0802">TPR repeat</keyword>
<evidence type="ECO:0000313" key="6">
    <source>
        <dbReference type="Proteomes" id="UP000030652"/>
    </source>
</evidence>
<feature type="repeat" description="TPR" evidence="3">
    <location>
        <begin position="77"/>
        <end position="110"/>
    </location>
</feature>
<feature type="repeat" description="TPR" evidence="3">
    <location>
        <begin position="335"/>
        <end position="368"/>
    </location>
</feature>
<name>A0A0B0EEM3_9BACT</name>
<evidence type="ECO:0000313" key="5">
    <source>
        <dbReference type="EMBL" id="KHE90531.1"/>
    </source>
</evidence>
<dbReference type="AlphaFoldDB" id="A0A0B0EEM3"/>
<dbReference type="InterPro" id="IPR011990">
    <property type="entry name" value="TPR-like_helical_dom_sf"/>
</dbReference>
<evidence type="ECO:0000256" key="4">
    <source>
        <dbReference type="SAM" id="SignalP"/>
    </source>
</evidence>
<proteinExistence type="predicted"/>
<organism evidence="5 6">
    <name type="scientific">Candidatus Scalindua brodae</name>
    <dbReference type="NCBI Taxonomy" id="237368"/>
    <lineage>
        <taxon>Bacteria</taxon>
        <taxon>Pseudomonadati</taxon>
        <taxon>Planctomycetota</taxon>
        <taxon>Candidatus Brocadiia</taxon>
        <taxon>Candidatus Brocadiales</taxon>
        <taxon>Candidatus Scalinduaceae</taxon>
        <taxon>Candidatus Scalindua</taxon>
    </lineage>
</organism>
<dbReference type="PROSITE" id="PS50005">
    <property type="entry name" value="TPR"/>
    <property type="match status" value="4"/>
</dbReference>
<dbReference type="Pfam" id="PF13181">
    <property type="entry name" value="TPR_8"/>
    <property type="match status" value="1"/>
</dbReference>
<dbReference type="PANTHER" id="PTHR45586:SF1">
    <property type="entry name" value="LIPOPOLYSACCHARIDE ASSEMBLY PROTEIN B"/>
    <property type="match status" value="1"/>
</dbReference>
<dbReference type="eggNOG" id="COG0457">
    <property type="taxonomic scope" value="Bacteria"/>
</dbReference>
<evidence type="ECO:0000256" key="2">
    <source>
        <dbReference type="ARBA" id="ARBA00022803"/>
    </source>
</evidence>
<protein>
    <submittedName>
        <fullName evidence="5">Uncharacterized protein</fullName>
    </submittedName>
</protein>
<feature type="signal peptide" evidence="4">
    <location>
        <begin position="1"/>
        <end position="25"/>
    </location>
</feature>
<comment type="caution">
    <text evidence="5">The sequence shown here is derived from an EMBL/GenBank/DDBJ whole genome shotgun (WGS) entry which is preliminary data.</text>
</comment>
<feature type="chain" id="PRO_5002074366" evidence="4">
    <location>
        <begin position="26"/>
        <end position="526"/>
    </location>
</feature>
<dbReference type="InterPro" id="IPR051012">
    <property type="entry name" value="CellSynth/LPSAsmb/PSIAsmb"/>
</dbReference>
<keyword evidence="4" id="KW-0732">Signal</keyword>
<dbReference type="EMBL" id="JRYO01000256">
    <property type="protein sequence ID" value="KHE90531.1"/>
    <property type="molecule type" value="Genomic_DNA"/>
</dbReference>
<gene>
    <name evidence="5" type="ORF">SCABRO_03702</name>
</gene>
<dbReference type="Pfam" id="PF12895">
    <property type="entry name" value="ANAPC3"/>
    <property type="match status" value="2"/>
</dbReference>
<evidence type="ECO:0000256" key="1">
    <source>
        <dbReference type="ARBA" id="ARBA00022737"/>
    </source>
</evidence>